<dbReference type="EMBL" id="BDIP01005669">
    <property type="protein sequence ID" value="GIQ90012.1"/>
    <property type="molecule type" value="Genomic_DNA"/>
</dbReference>
<sequence length="195" mass="22102">MSDTWGETHSKVTGVTGNYQAVSRCYGIHGKMIKKEITRIAKAMALKFPDECIDWPYAIGHFVEGGRLLCCEKGILCPYESDIGDFPMAPLPRELVYKITKNSNCLVAQDRRKRPSVPRSTQQELRDLVHALWLAQKGEDHLHPLGFEVSLDRINNLLNHVAGNCILIPWCRNNKNQDDRGERPPCTNMCPLCLK</sequence>
<proteinExistence type="predicted"/>
<protein>
    <submittedName>
        <fullName evidence="1">Uncharacterized protein</fullName>
    </submittedName>
</protein>
<accession>A0A9K3GNZ7</accession>
<feature type="non-terminal residue" evidence="1">
    <location>
        <position position="1"/>
    </location>
</feature>
<dbReference type="AlphaFoldDB" id="A0A9K3GNZ7"/>
<reference evidence="1 2" key="1">
    <citation type="journal article" date="2018" name="PLoS ONE">
        <title>The draft genome of Kipferlia bialata reveals reductive genome evolution in fornicate parasites.</title>
        <authorList>
            <person name="Tanifuji G."/>
            <person name="Takabayashi S."/>
            <person name="Kume K."/>
            <person name="Takagi M."/>
            <person name="Nakayama T."/>
            <person name="Kamikawa R."/>
            <person name="Inagaki Y."/>
            <person name="Hashimoto T."/>
        </authorList>
    </citation>
    <scope>NUCLEOTIDE SEQUENCE [LARGE SCALE GENOMIC DNA]</scope>
    <source>
        <strain evidence="1">NY0173</strain>
    </source>
</reference>
<gene>
    <name evidence="1" type="ORF">KIPB_012647</name>
</gene>
<name>A0A9K3GNZ7_9EUKA</name>
<organism evidence="1 2">
    <name type="scientific">Kipferlia bialata</name>
    <dbReference type="NCBI Taxonomy" id="797122"/>
    <lineage>
        <taxon>Eukaryota</taxon>
        <taxon>Metamonada</taxon>
        <taxon>Carpediemonas-like organisms</taxon>
        <taxon>Kipferlia</taxon>
    </lineage>
</organism>
<evidence type="ECO:0000313" key="2">
    <source>
        <dbReference type="Proteomes" id="UP000265618"/>
    </source>
</evidence>
<evidence type="ECO:0000313" key="1">
    <source>
        <dbReference type="EMBL" id="GIQ90012.1"/>
    </source>
</evidence>
<dbReference type="Proteomes" id="UP000265618">
    <property type="component" value="Unassembled WGS sequence"/>
</dbReference>
<comment type="caution">
    <text evidence="1">The sequence shown here is derived from an EMBL/GenBank/DDBJ whole genome shotgun (WGS) entry which is preliminary data.</text>
</comment>
<keyword evidence="2" id="KW-1185">Reference proteome</keyword>